<feature type="region of interest" description="Disordered" evidence="1">
    <location>
        <begin position="44"/>
        <end position="89"/>
    </location>
</feature>
<accession>A0ABR3RNN7</accession>
<reference evidence="3 4" key="1">
    <citation type="submission" date="2024-02" db="EMBL/GenBank/DDBJ databases">
        <title>De novo assembly and annotation of 12 fungi associated with fruit tree decline syndrome in Ontario, Canada.</title>
        <authorList>
            <person name="Sulman M."/>
            <person name="Ellouze W."/>
            <person name="Ilyukhin E."/>
        </authorList>
    </citation>
    <scope>NUCLEOTIDE SEQUENCE [LARGE SCALE GENOMIC DNA]</scope>
    <source>
        <strain evidence="3 4">M97-236</strain>
    </source>
</reference>
<dbReference type="EMBL" id="JAKIXB020000008">
    <property type="protein sequence ID" value="KAL1605962.1"/>
    <property type="molecule type" value="Genomic_DNA"/>
</dbReference>
<keyword evidence="2" id="KW-0732">Signal</keyword>
<sequence>MGALLYTIAALWAARLNANTAISTGHRLQDLSSDGIRIDNHARSIPQEDAERGSGTNDAPAQDPFGDFNAVTTSRSFDQNAHPSGPAGINTVAPAPAPVASVGLAGGMSGIAEDSVAVADAMESRSMWHQEHRVAEDIRARGESAVIGIATASTVRLDEASEQRYSGVRIHMNWLTLQPPGCFVAARDVGDEEFREELRSGAVDELSPIEEQPTPEGSQEEEEEEEEEPFEVIDRSEEVANPFEVGDETEEVLAAPAE</sequence>
<feature type="signal peptide" evidence="2">
    <location>
        <begin position="1"/>
        <end position="18"/>
    </location>
</feature>
<proteinExistence type="predicted"/>
<feature type="compositionally biased region" description="Polar residues" evidence="1">
    <location>
        <begin position="70"/>
        <end position="82"/>
    </location>
</feature>
<protein>
    <submittedName>
        <fullName evidence="3">Uncharacterized protein</fullName>
    </submittedName>
</protein>
<keyword evidence="4" id="KW-1185">Reference proteome</keyword>
<evidence type="ECO:0000256" key="2">
    <source>
        <dbReference type="SAM" id="SignalP"/>
    </source>
</evidence>
<evidence type="ECO:0000313" key="3">
    <source>
        <dbReference type="EMBL" id="KAL1605962.1"/>
    </source>
</evidence>
<name>A0ABR3RNN7_9PLEO</name>
<feature type="compositionally biased region" description="Acidic residues" evidence="1">
    <location>
        <begin position="218"/>
        <end position="231"/>
    </location>
</feature>
<evidence type="ECO:0000256" key="1">
    <source>
        <dbReference type="SAM" id="MobiDB-lite"/>
    </source>
</evidence>
<dbReference type="Proteomes" id="UP001521222">
    <property type="component" value="Unassembled WGS sequence"/>
</dbReference>
<evidence type="ECO:0000313" key="4">
    <source>
        <dbReference type="Proteomes" id="UP001521222"/>
    </source>
</evidence>
<comment type="caution">
    <text evidence="3">The sequence shown here is derived from an EMBL/GenBank/DDBJ whole genome shotgun (WGS) entry which is preliminary data.</text>
</comment>
<gene>
    <name evidence="3" type="ORF">SLS59_003085</name>
</gene>
<organism evidence="3 4">
    <name type="scientific">Nothophoma quercina</name>
    <dbReference type="NCBI Taxonomy" id="749835"/>
    <lineage>
        <taxon>Eukaryota</taxon>
        <taxon>Fungi</taxon>
        <taxon>Dikarya</taxon>
        <taxon>Ascomycota</taxon>
        <taxon>Pezizomycotina</taxon>
        <taxon>Dothideomycetes</taxon>
        <taxon>Pleosporomycetidae</taxon>
        <taxon>Pleosporales</taxon>
        <taxon>Pleosporineae</taxon>
        <taxon>Didymellaceae</taxon>
        <taxon>Nothophoma</taxon>
    </lineage>
</organism>
<feature type="chain" id="PRO_5047247532" evidence="2">
    <location>
        <begin position="19"/>
        <end position="258"/>
    </location>
</feature>
<feature type="region of interest" description="Disordered" evidence="1">
    <location>
        <begin position="198"/>
        <end position="258"/>
    </location>
</feature>